<feature type="region of interest" description="Disordered" evidence="1">
    <location>
        <begin position="83"/>
        <end position="103"/>
    </location>
</feature>
<accession>A0A9Q1EXC3</accession>
<sequence length="199" mass="21679">VSWGCGVFGAVKFCECHAVEWSLHAATSFSLVLGILITLFLLHWRRVAGGGWNNRSWTGVPGAGRRPRSGLVLEGAAAGGCPPTGSGCWGSPPDGRREDGPHRKNVKERISACLTDISEWMATHHLKLRTRQSSSSCHTRPPHYMTSPSPFTGPWWLPPALQGTWGWSWMTGWTSKSTSGRWHAPAGSSCTTTGRFDHT</sequence>
<evidence type="ECO:0000256" key="1">
    <source>
        <dbReference type="SAM" id="MobiDB-lite"/>
    </source>
</evidence>
<feature type="transmembrane region" description="Helical" evidence="2">
    <location>
        <begin position="21"/>
        <end position="42"/>
    </location>
</feature>
<comment type="caution">
    <text evidence="3">The sequence shown here is derived from an EMBL/GenBank/DDBJ whole genome shotgun (WGS) entry which is preliminary data.</text>
</comment>
<dbReference type="Proteomes" id="UP001152622">
    <property type="component" value="Chromosome 11"/>
</dbReference>
<feature type="compositionally biased region" description="Basic and acidic residues" evidence="1">
    <location>
        <begin position="94"/>
        <end position="103"/>
    </location>
</feature>
<feature type="non-terminal residue" evidence="3">
    <location>
        <position position="199"/>
    </location>
</feature>
<gene>
    <name evidence="3" type="ORF">SKAU_G00282370</name>
</gene>
<proteinExistence type="predicted"/>
<feature type="compositionally biased region" description="Polar residues" evidence="1">
    <location>
        <begin position="188"/>
        <end position="199"/>
    </location>
</feature>
<dbReference type="AlphaFoldDB" id="A0A9Q1EXC3"/>
<dbReference type="EMBL" id="JAINUF010000011">
    <property type="protein sequence ID" value="KAJ8346836.1"/>
    <property type="molecule type" value="Genomic_DNA"/>
</dbReference>
<keyword evidence="2" id="KW-1133">Transmembrane helix</keyword>
<evidence type="ECO:0000313" key="3">
    <source>
        <dbReference type="EMBL" id="KAJ8346836.1"/>
    </source>
</evidence>
<organism evidence="3 4">
    <name type="scientific">Synaphobranchus kaupii</name>
    <name type="common">Kaup's arrowtooth eel</name>
    <dbReference type="NCBI Taxonomy" id="118154"/>
    <lineage>
        <taxon>Eukaryota</taxon>
        <taxon>Metazoa</taxon>
        <taxon>Chordata</taxon>
        <taxon>Craniata</taxon>
        <taxon>Vertebrata</taxon>
        <taxon>Euteleostomi</taxon>
        <taxon>Actinopterygii</taxon>
        <taxon>Neopterygii</taxon>
        <taxon>Teleostei</taxon>
        <taxon>Anguilliformes</taxon>
        <taxon>Synaphobranchidae</taxon>
        <taxon>Synaphobranchus</taxon>
    </lineage>
</organism>
<keyword evidence="2" id="KW-0812">Transmembrane</keyword>
<keyword evidence="2" id="KW-0472">Membrane</keyword>
<keyword evidence="4" id="KW-1185">Reference proteome</keyword>
<evidence type="ECO:0000313" key="4">
    <source>
        <dbReference type="Proteomes" id="UP001152622"/>
    </source>
</evidence>
<name>A0A9Q1EXC3_SYNKA</name>
<feature type="region of interest" description="Disordered" evidence="1">
    <location>
        <begin position="178"/>
        <end position="199"/>
    </location>
</feature>
<protein>
    <submittedName>
        <fullName evidence="3">Uncharacterized protein</fullName>
    </submittedName>
</protein>
<reference evidence="3" key="1">
    <citation type="journal article" date="2023" name="Science">
        <title>Genome structures resolve the early diversification of teleost fishes.</title>
        <authorList>
            <person name="Parey E."/>
            <person name="Louis A."/>
            <person name="Montfort J."/>
            <person name="Bouchez O."/>
            <person name="Roques C."/>
            <person name="Iampietro C."/>
            <person name="Lluch J."/>
            <person name="Castinel A."/>
            <person name="Donnadieu C."/>
            <person name="Desvignes T."/>
            <person name="Floi Bucao C."/>
            <person name="Jouanno E."/>
            <person name="Wen M."/>
            <person name="Mejri S."/>
            <person name="Dirks R."/>
            <person name="Jansen H."/>
            <person name="Henkel C."/>
            <person name="Chen W.J."/>
            <person name="Zahm M."/>
            <person name="Cabau C."/>
            <person name="Klopp C."/>
            <person name="Thompson A.W."/>
            <person name="Robinson-Rechavi M."/>
            <person name="Braasch I."/>
            <person name="Lecointre G."/>
            <person name="Bobe J."/>
            <person name="Postlethwait J.H."/>
            <person name="Berthelot C."/>
            <person name="Roest Crollius H."/>
            <person name="Guiguen Y."/>
        </authorList>
    </citation>
    <scope>NUCLEOTIDE SEQUENCE</scope>
    <source>
        <strain evidence="3">WJC10195</strain>
    </source>
</reference>
<evidence type="ECO:0000256" key="2">
    <source>
        <dbReference type="SAM" id="Phobius"/>
    </source>
</evidence>